<evidence type="ECO:0000256" key="1">
    <source>
        <dbReference type="PIRSR" id="PIRSR601310-1"/>
    </source>
</evidence>
<organism evidence="5 6">
    <name type="scientific">Steinernema hermaphroditum</name>
    <dbReference type="NCBI Taxonomy" id="289476"/>
    <lineage>
        <taxon>Eukaryota</taxon>
        <taxon>Metazoa</taxon>
        <taxon>Ecdysozoa</taxon>
        <taxon>Nematoda</taxon>
        <taxon>Chromadorea</taxon>
        <taxon>Rhabditida</taxon>
        <taxon>Tylenchina</taxon>
        <taxon>Panagrolaimomorpha</taxon>
        <taxon>Strongyloidoidea</taxon>
        <taxon>Steinernematidae</taxon>
        <taxon>Steinernema</taxon>
    </lineage>
</organism>
<dbReference type="PROSITE" id="PS00892">
    <property type="entry name" value="HIT_1"/>
    <property type="match status" value="1"/>
</dbReference>
<evidence type="ECO:0000313" key="5">
    <source>
        <dbReference type="EMBL" id="KAK0426909.1"/>
    </source>
</evidence>
<name>A0AA39IPN7_9BILA</name>
<evidence type="ECO:0000259" key="4">
    <source>
        <dbReference type="PROSITE" id="PS51084"/>
    </source>
</evidence>
<dbReference type="GO" id="GO:0003824">
    <property type="term" value="F:catalytic activity"/>
    <property type="evidence" value="ECO:0007669"/>
    <property type="project" value="InterPro"/>
</dbReference>
<comment type="caution">
    <text evidence="5">The sequence shown here is derived from an EMBL/GenBank/DDBJ whole genome shotgun (WGS) entry which is preliminary data.</text>
</comment>
<dbReference type="PROSITE" id="PS51084">
    <property type="entry name" value="HIT_2"/>
    <property type="match status" value="1"/>
</dbReference>
<dbReference type="EMBL" id="JAUCMV010000001">
    <property type="protein sequence ID" value="KAK0426909.1"/>
    <property type="molecule type" value="Genomic_DNA"/>
</dbReference>
<reference evidence="5" key="1">
    <citation type="submission" date="2023-06" db="EMBL/GenBank/DDBJ databases">
        <title>Genomic analysis of the entomopathogenic nematode Steinernema hermaphroditum.</title>
        <authorList>
            <person name="Schwarz E.M."/>
            <person name="Heppert J.K."/>
            <person name="Baniya A."/>
            <person name="Schwartz H.T."/>
            <person name="Tan C.-H."/>
            <person name="Antoshechkin I."/>
            <person name="Sternberg P.W."/>
            <person name="Goodrich-Blair H."/>
            <person name="Dillman A.R."/>
        </authorList>
    </citation>
    <scope>NUCLEOTIDE SEQUENCE</scope>
    <source>
        <strain evidence="5">PS9179</strain>
        <tissue evidence="5">Whole animal</tissue>
    </source>
</reference>
<dbReference type="PRINTS" id="PR00332">
    <property type="entry name" value="HISTRIAD"/>
</dbReference>
<dbReference type="InterPro" id="IPR011146">
    <property type="entry name" value="HIT-like"/>
</dbReference>
<dbReference type="InterPro" id="IPR019808">
    <property type="entry name" value="Histidine_triad_CS"/>
</dbReference>
<proteinExistence type="predicted"/>
<dbReference type="PANTHER" id="PTHR23089">
    <property type="entry name" value="HISTIDINE TRIAD HIT PROTEIN"/>
    <property type="match status" value="1"/>
</dbReference>
<feature type="domain" description="HIT" evidence="4">
    <location>
        <begin position="168"/>
        <end position="270"/>
    </location>
</feature>
<dbReference type="AlphaFoldDB" id="A0AA39IPN7"/>
<evidence type="ECO:0000256" key="3">
    <source>
        <dbReference type="PROSITE-ProRule" id="PRU00464"/>
    </source>
</evidence>
<evidence type="ECO:0000256" key="2">
    <source>
        <dbReference type="PIRSR" id="PIRSR601310-3"/>
    </source>
</evidence>
<feature type="active site" description="Tele-AMP-histidine intermediate" evidence="1">
    <location>
        <position position="256"/>
    </location>
</feature>
<gene>
    <name evidence="5" type="ORF">QR680_009962</name>
</gene>
<protein>
    <recommendedName>
        <fullName evidence="4">HIT domain-containing protein</fullName>
    </recommendedName>
</protein>
<dbReference type="Gene3D" id="3.30.428.10">
    <property type="entry name" value="HIT-like"/>
    <property type="match status" value="2"/>
</dbReference>
<dbReference type="Proteomes" id="UP001175271">
    <property type="component" value="Unassembled WGS sequence"/>
</dbReference>
<dbReference type="CDD" id="cd01276">
    <property type="entry name" value="PKCI_related"/>
    <property type="match status" value="1"/>
</dbReference>
<dbReference type="Pfam" id="PF01230">
    <property type="entry name" value="HIT"/>
    <property type="match status" value="2"/>
</dbReference>
<sequence>MASLDESIFAKVIREETNSTFVYQDDHIVAFYDNDDLHQVARHFFVVPKHRIDMLENATADGGTFIGKLMCVAVEVANQLEYNNGYCVVINNGPDCCPGESWLHLHVSEISESMDLGGLTPSPMLVDPSPTGRTPSPMVTDLPNAKSMASEEEKAKAAAGQDQAGDTIFGKIIRKEIPAKIILEDEHIVAFHDVSPQAPTHFPIDMLENATADDEALLGKLLLGAAKVAKQLGLGKGYRVAINNGSDGCQSVYHLHLHVLGGRQLKWPPG</sequence>
<dbReference type="SUPFAM" id="SSF54197">
    <property type="entry name" value="HIT-like"/>
    <property type="match status" value="2"/>
</dbReference>
<dbReference type="InterPro" id="IPR036265">
    <property type="entry name" value="HIT-like_sf"/>
</dbReference>
<keyword evidence="6" id="KW-1185">Reference proteome</keyword>
<feature type="short sequence motif" description="Histidine triad motif" evidence="2 3">
    <location>
        <begin position="254"/>
        <end position="258"/>
    </location>
</feature>
<accession>A0AA39IPN7</accession>
<dbReference type="InterPro" id="IPR001310">
    <property type="entry name" value="Histidine_triad_HIT"/>
</dbReference>
<evidence type="ECO:0000313" key="6">
    <source>
        <dbReference type="Proteomes" id="UP001175271"/>
    </source>
</evidence>
<dbReference type="FunFam" id="3.30.428.10:FF:000005">
    <property type="entry name" value="Histidine triad nucleotide-binding protein 1"/>
    <property type="match status" value="1"/>
</dbReference>